<keyword evidence="11" id="KW-1185">Reference proteome</keyword>
<evidence type="ECO:0000313" key="11">
    <source>
        <dbReference type="Proteomes" id="UP000267464"/>
    </source>
</evidence>
<sequence length="463" mass="51081">MRVVRIHPILRSLFAVGLGIFFISGCRSLPAIHPDMAPVGKAPVLENGKGPLSAARSKAIIDELKRRTPDTNILERHLALEQAMVDSPLVTDNKVTLLQDGPATYKAMLAAIADAKSHVHMETYIFEDDETGRQFAQALIAKQNQGVPVAMIYDAVGTMGTSAEFFKTLTDAGVQVLQFNPVNPLTAKAGWNVNQRDHRKLLVVDGRTAFLGGINISAVYSGGSAKSAPRKGAKLPWRDTHLQIEGPAVAEYQRMFIDTWTKQKGPPLPSREFFPKLTPRGKEIVRAIAGSPDDAYSAIYATLISAIESAEKEIWLTNAYFAPDPQLRATLADAVKRGVDVRLILPSKTDSGLIFNAGRSYYDEMLQAGVKIYERRDALLHSKTAVIDGVWSTIGSTNLDWRSFLHNQEVNAVILGPDFAAQMKAVFEHDQAASTPVTLEAWQHRPVGWRIKEGLARMWEYWL</sequence>
<keyword evidence="6" id="KW-1133">Transmembrane helix</keyword>
<reference evidence="10 11" key="1">
    <citation type="submission" date="2018-08" db="EMBL/GenBank/DDBJ databases">
        <authorList>
            <person name="Khan S.A."/>
            <person name="Jeon C.O."/>
            <person name="Chun B.H."/>
            <person name="Jeong S.E."/>
        </authorList>
    </citation>
    <scope>NUCLEOTIDE SEQUENCE [LARGE SCALE GENOMIC DNA]</scope>
    <source>
        <strain evidence="10 11">S-16</strain>
    </source>
</reference>
<dbReference type="GO" id="GO:0008808">
    <property type="term" value="F:cardiolipin synthase activity"/>
    <property type="evidence" value="ECO:0007669"/>
    <property type="project" value="UniProtKB-UniRule"/>
</dbReference>
<evidence type="ECO:0000259" key="9">
    <source>
        <dbReference type="PROSITE" id="PS50035"/>
    </source>
</evidence>
<evidence type="ECO:0000256" key="4">
    <source>
        <dbReference type="ARBA" id="ARBA00022692"/>
    </source>
</evidence>
<comment type="subcellular location">
    <subcellularLocation>
        <location evidence="1">Cell membrane</location>
    </subcellularLocation>
</comment>
<evidence type="ECO:0000256" key="8">
    <source>
        <dbReference type="NCBIfam" id="TIGR04265"/>
    </source>
</evidence>
<dbReference type="GO" id="GO:0032049">
    <property type="term" value="P:cardiolipin biosynthetic process"/>
    <property type="evidence" value="ECO:0007669"/>
    <property type="project" value="UniProtKB-UniRule"/>
</dbReference>
<dbReference type="PANTHER" id="PTHR21248:SF22">
    <property type="entry name" value="PHOSPHOLIPASE D"/>
    <property type="match status" value="1"/>
</dbReference>
<evidence type="ECO:0000256" key="5">
    <source>
        <dbReference type="ARBA" id="ARBA00022737"/>
    </source>
</evidence>
<dbReference type="OrthoDB" id="9762009at2"/>
<keyword evidence="7" id="KW-0472">Membrane</keyword>
<dbReference type="InterPro" id="IPR001736">
    <property type="entry name" value="PLipase_D/transphosphatidylase"/>
</dbReference>
<proteinExistence type="predicted"/>
<dbReference type="GO" id="GO:0005886">
    <property type="term" value="C:plasma membrane"/>
    <property type="evidence" value="ECO:0007669"/>
    <property type="project" value="UniProtKB-SubCell"/>
</dbReference>
<keyword evidence="2" id="KW-1003">Cell membrane</keyword>
<dbReference type="RefSeq" id="WP_124542863.1">
    <property type="nucleotide sequence ID" value="NZ_QUSW01000008.1"/>
</dbReference>
<dbReference type="InterPro" id="IPR022924">
    <property type="entry name" value="Cardiolipin_synthase"/>
</dbReference>
<name>A0A3N7HMZ2_9BURK</name>
<evidence type="ECO:0000256" key="1">
    <source>
        <dbReference type="ARBA" id="ARBA00004236"/>
    </source>
</evidence>
<dbReference type="EMBL" id="QUSW01000008">
    <property type="protein sequence ID" value="RQP22021.1"/>
    <property type="molecule type" value="Genomic_DNA"/>
</dbReference>
<organism evidence="10 11">
    <name type="scientific">Piscinibacter terrae</name>
    <dbReference type="NCBI Taxonomy" id="2496871"/>
    <lineage>
        <taxon>Bacteria</taxon>
        <taxon>Pseudomonadati</taxon>
        <taxon>Pseudomonadota</taxon>
        <taxon>Betaproteobacteria</taxon>
        <taxon>Burkholderiales</taxon>
        <taxon>Sphaerotilaceae</taxon>
        <taxon>Piscinibacter</taxon>
    </lineage>
</organism>
<dbReference type="Proteomes" id="UP000267464">
    <property type="component" value="Unassembled WGS sequence"/>
</dbReference>
<dbReference type="PROSITE" id="PS51257">
    <property type="entry name" value="PROKAR_LIPOPROTEIN"/>
    <property type="match status" value="1"/>
</dbReference>
<keyword evidence="3" id="KW-0808">Transferase</keyword>
<evidence type="ECO:0000256" key="3">
    <source>
        <dbReference type="ARBA" id="ARBA00022679"/>
    </source>
</evidence>
<dbReference type="SMART" id="SM00155">
    <property type="entry name" value="PLDc"/>
    <property type="match status" value="2"/>
</dbReference>
<feature type="domain" description="PLD phosphodiesterase" evidence="9">
    <location>
        <begin position="376"/>
        <end position="403"/>
    </location>
</feature>
<evidence type="ECO:0000313" key="10">
    <source>
        <dbReference type="EMBL" id="RQP22021.1"/>
    </source>
</evidence>
<evidence type="ECO:0000256" key="2">
    <source>
        <dbReference type="ARBA" id="ARBA00022475"/>
    </source>
</evidence>
<dbReference type="CDD" id="cd09110">
    <property type="entry name" value="PLDc_CLS_1"/>
    <property type="match status" value="1"/>
</dbReference>
<dbReference type="CDD" id="cd09159">
    <property type="entry name" value="PLDc_ybhO_like_2"/>
    <property type="match status" value="1"/>
</dbReference>
<gene>
    <name evidence="10" type="primary">cls</name>
    <name evidence="10" type="ORF">DZC73_23685</name>
</gene>
<dbReference type="Pfam" id="PF13091">
    <property type="entry name" value="PLDc_2"/>
    <property type="match status" value="2"/>
</dbReference>
<protein>
    <recommendedName>
        <fullName evidence="8">Cardiolipin synthase</fullName>
        <ecNumber evidence="8">2.7.8.-</ecNumber>
    </recommendedName>
</protein>
<comment type="caution">
    <text evidence="10">The sequence shown here is derived from an EMBL/GenBank/DDBJ whole genome shotgun (WGS) entry which is preliminary data.</text>
</comment>
<reference evidence="10 11" key="2">
    <citation type="submission" date="2018-12" db="EMBL/GenBank/DDBJ databases">
        <title>Rhizobacter gummiphilus sp. nov., a rubber-degrading bacterium isolated from the soil of a botanical garden in Japan.</title>
        <authorList>
            <person name="Shunsuke S.S."/>
        </authorList>
    </citation>
    <scope>NUCLEOTIDE SEQUENCE [LARGE SCALE GENOMIC DNA]</scope>
    <source>
        <strain evidence="10 11">S-16</strain>
    </source>
</reference>
<dbReference type="AlphaFoldDB" id="A0A3N7HMZ2"/>
<dbReference type="NCBIfam" id="TIGR04265">
    <property type="entry name" value="bac_cardiolipin"/>
    <property type="match status" value="1"/>
</dbReference>
<keyword evidence="5" id="KW-0677">Repeat</keyword>
<dbReference type="PANTHER" id="PTHR21248">
    <property type="entry name" value="CARDIOLIPIN SYNTHASE"/>
    <property type="match status" value="1"/>
</dbReference>
<dbReference type="SUPFAM" id="SSF56024">
    <property type="entry name" value="Phospholipase D/nuclease"/>
    <property type="match status" value="2"/>
</dbReference>
<keyword evidence="4" id="KW-0812">Transmembrane</keyword>
<accession>A0A3N7HMZ2</accession>
<feature type="domain" description="PLD phosphodiesterase" evidence="9">
    <location>
        <begin position="193"/>
        <end position="220"/>
    </location>
</feature>
<dbReference type="EC" id="2.7.8.-" evidence="8"/>
<dbReference type="Gene3D" id="3.30.870.10">
    <property type="entry name" value="Endonuclease Chain A"/>
    <property type="match status" value="2"/>
</dbReference>
<evidence type="ECO:0000256" key="7">
    <source>
        <dbReference type="ARBA" id="ARBA00023136"/>
    </source>
</evidence>
<dbReference type="PROSITE" id="PS50035">
    <property type="entry name" value="PLD"/>
    <property type="match status" value="2"/>
</dbReference>
<dbReference type="InterPro" id="IPR025202">
    <property type="entry name" value="PLD-like_dom"/>
</dbReference>
<evidence type="ECO:0000256" key="6">
    <source>
        <dbReference type="ARBA" id="ARBA00022989"/>
    </source>
</evidence>